<accession>A0ABD3NBD1</accession>
<feature type="domain" description="Tryptophan synthase beta chain-like PALP" evidence="1">
    <location>
        <begin position="78"/>
        <end position="129"/>
    </location>
</feature>
<dbReference type="PANTHER" id="PTHR10314">
    <property type="entry name" value="CYSTATHIONINE BETA-SYNTHASE"/>
    <property type="match status" value="1"/>
</dbReference>
<evidence type="ECO:0000313" key="3">
    <source>
        <dbReference type="Proteomes" id="UP001530400"/>
    </source>
</evidence>
<evidence type="ECO:0000313" key="2">
    <source>
        <dbReference type="EMBL" id="KAL3773353.1"/>
    </source>
</evidence>
<dbReference type="Gene3D" id="3.40.50.1100">
    <property type="match status" value="3"/>
</dbReference>
<gene>
    <name evidence="2" type="ORF">ACHAWO_011002</name>
</gene>
<dbReference type="InterPro" id="IPR001926">
    <property type="entry name" value="TrpB-like_PALP"/>
</dbReference>
<dbReference type="Proteomes" id="UP001530400">
    <property type="component" value="Unassembled WGS sequence"/>
</dbReference>
<protein>
    <recommendedName>
        <fullName evidence="1">Tryptophan synthase beta chain-like PALP domain-containing protein</fullName>
    </recommendedName>
</protein>
<sequence length="568" mass="62058">MTTPKSTRYSSIALVGASIIMVAAAIKVKKSCIASAHIHLETETDGNLLCWIRRVLSSASASRDDINQTRIVKGGYESLIGNTPLIYLPHLSSLLNNNVKIYVKMENMNPGGTGKDRAARSMILAAESKGELPRPLNDDMNGADDCHVQNESQSQDGTCSKQSIDNSNILPDIQVAIKIALGNTKTHGIVIEGTSGSTGIALASISSSRGHGVIVVMPDDQSSQKREFLERLGCGVVVVKNCSISNPGHYVNVAKQIWEWIEVERKFDGWYWKLLLADKSSGVGNTIANGTPRLIKAAFMNQFENLANLHSHYMSTGPEIYEQLNGEVDAFVMSAGTGGTIVGVGGYFKDQWWLDRKKGSTQQRSPPRIVLVDPPGSSLYNKVKFGVAYASQMSEQKLRRHRYDTLAEGIGLDRITANFGLGCTDITWRCGDKSFRRTIDAVLNENTTKISTNEQVAEESKIIDDAISITDQQAVYVAHYLLRHEGLFIGSSSAMNIAGALITASSMPSGSNVVTVVCDGGQRHTSRFWNQEFITEWGLKWPGRESDRKNSAEDENILKVLGIGERQA</sequence>
<proteinExistence type="predicted"/>
<dbReference type="Pfam" id="PF00291">
    <property type="entry name" value="PALP"/>
    <property type="match status" value="3"/>
</dbReference>
<organism evidence="2 3">
    <name type="scientific">Cyclotella atomus</name>
    <dbReference type="NCBI Taxonomy" id="382360"/>
    <lineage>
        <taxon>Eukaryota</taxon>
        <taxon>Sar</taxon>
        <taxon>Stramenopiles</taxon>
        <taxon>Ochrophyta</taxon>
        <taxon>Bacillariophyta</taxon>
        <taxon>Coscinodiscophyceae</taxon>
        <taxon>Thalassiosirophycidae</taxon>
        <taxon>Stephanodiscales</taxon>
        <taxon>Stephanodiscaceae</taxon>
        <taxon>Cyclotella</taxon>
    </lineage>
</organism>
<dbReference type="SUPFAM" id="SSF53686">
    <property type="entry name" value="Tryptophan synthase beta subunit-like PLP-dependent enzymes"/>
    <property type="match status" value="1"/>
</dbReference>
<feature type="domain" description="Tryptophan synthase beta chain-like PALP" evidence="1">
    <location>
        <begin position="187"/>
        <end position="413"/>
    </location>
</feature>
<name>A0ABD3NBD1_9STRA</name>
<keyword evidence="3" id="KW-1185">Reference proteome</keyword>
<reference evidence="2 3" key="1">
    <citation type="submission" date="2024-10" db="EMBL/GenBank/DDBJ databases">
        <title>Updated reference genomes for cyclostephanoid diatoms.</title>
        <authorList>
            <person name="Roberts W.R."/>
            <person name="Alverson A.J."/>
        </authorList>
    </citation>
    <scope>NUCLEOTIDE SEQUENCE [LARGE SCALE GENOMIC DNA]</scope>
    <source>
        <strain evidence="2 3">AJA010-31</strain>
    </source>
</reference>
<dbReference type="InterPro" id="IPR036052">
    <property type="entry name" value="TrpB-like_PALP_sf"/>
</dbReference>
<comment type="caution">
    <text evidence="2">The sequence shown here is derived from an EMBL/GenBank/DDBJ whole genome shotgun (WGS) entry which is preliminary data.</text>
</comment>
<dbReference type="EMBL" id="JALLPJ020001237">
    <property type="protein sequence ID" value="KAL3773353.1"/>
    <property type="molecule type" value="Genomic_DNA"/>
</dbReference>
<feature type="domain" description="Tryptophan synthase beta chain-like PALP" evidence="1">
    <location>
        <begin position="461"/>
        <end position="519"/>
    </location>
</feature>
<dbReference type="CDD" id="cd01561">
    <property type="entry name" value="CBS_like"/>
    <property type="match status" value="1"/>
</dbReference>
<dbReference type="AlphaFoldDB" id="A0ABD3NBD1"/>
<evidence type="ECO:0000259" key="1">
    <source>
        <dbReference type="Pfam" id="PF00291"/>
    </source>
</evidence>
<dbReference type="InterPro" id="IPR050214">
    <property type="entry name" value="Cys_Synth/Cystath_Beta-Synth"/>
</dbReference>